<dbReference type="Proteomes" id="UP000264702">
    <property type="component" value="Unassembled WGS sequence"/>
</dbReference>
<keyword evidence="5 12" id="KW-1133">Transmembrane helix</keyword>
<evidence type="ECO:0000313" key="14">
    <source>
        <dbReference type="Proteomes" id="UP000264702"/>
    </source>
</evidence>
<evidence type="ECO:0000256" key="10">
    <source>
        <dbReference type="ARBA" id="ARBA00023157"/>
    </source>
</evidence>
<dbReference type="Pfam" id="PF02628">
    <property type="entry name" value="COX15-CtaA"/>
    <property type="match status" value="1"/>
</dbReference>
<evidence type="ECO:0000256" key="5">
    <source>
        <dbReference type="ARBA" id="ARBA00022989"/>
    </source>
</evidence>
<dbReference type="GO" id="GO:0006784">
    <property type="term" value="P:heme A biosynthetic process"/>
    <property type="evidence" value="ECO:0007669"/>
    <property type="project" value="InterPro"/>
</dbReference>
<sequence length="337" mass="35866">MTTRAAIPVPATASATSRPSAGLRGFAWGVVAYNVLVIVWGAAVRATGSGAGCGDHWPLCNGNVVLHHPGVATLIEFAHRASSGVALLAVIALTFWIFRTTPRYHAARFWSMASLLLTLNEALLGALLVLLGLVAHNQSGARAVYFGLHFTNTMLLLATLALTAHFLSRRLGFMRGSTEFRAPLLASVGLLATLATGVMGSLAALGDTLYPARDLWAAIAEDFSSHSSWLLRIRWIHPALAFVAGAFLLWLIIRNLPGGNAPGNRSLALVLLGLLALQYTLGFTDVALLAPVWLQLAHLFVADLLWITLVVLAVRTSIVPIGCTFGTCGFRSKKTAE</sequence>
<feature type="transmembrane region" description="Helical" evidence="12">
    <location>
        <begin position="21"/>
        <end position="42"/>
    </location>
</feature>
<dbReference type="AlphaFoldDB" id="A0A372IPL6"/>
<evidence type="ECO:0000256" key="11">
    <source>
        <dbReference type="ARBA" id="ARBA00023444"/>
    </source>
</evidence>
<accession>A0A372IPL6</accession>
<keyword evidence="10" id="KW-1015">Disulfide bond</keyword>
<evidence type="ECO:0000256" key="7">
    <source>
        <dbReference type="ARBA" id="ARBA00023004"/>
    </source>
</evidence>
<dbReference type="RefSeq" id="WP_117299071.1">
    <property type="nucleotide sequence ID" value="NZ_QVQT02000003.1"/>
</dbReference>
<dbReference type="PANTHER" id="PTHR35457">
    <property type="entry name" value="HEME A SYNTHASE"/>
    <property type="match status" value="1"/>
</dbReference>
<evidence type="ECO:0000256" key="12">
    <source>
        <dbReference type="SAM" id="Phobius"/>
    </source>
</evidence>
<organism evidence="13 14">
    <name type="scientific">Paracidobacterium acidisoli</name>
    <dbReference type="NCBI Taxonomy" id="2303751"/>
    <lineage>
        <taxon>Bacteria</taxon>
        <taxon>Pseudomonadati</taxon>
        <taxon>Acidobacteriota</taxon>
        <taxon>Terriglobia</taxon>
        <taxon>Terriglobales</taxon>
        <taxon>Acidobacteriaceae</taxon>
        <taxon>Paracidobacterium</taxon>
    </lineage>
</organism>
<keyword evidence="9 12" id="KW-0472">Membrane</keyword>
<dbReference type="PANTHER" id="PTHR35457:SF1">
    <property type="entry name" value="HEME A SYNTHASE"/>
    <property type="match status" value="1"/>
</dbReference>
<comment type="subcellular location">
    <subcellularLocation>
        <location evidence="1">Membrane</location>
        <topology evidence="1">Multi-pass membrane protein</topology>
    </subcellularLocation>
</comment>
<gene>
    <name evidence="13" type="ORF">D0Y96_09200</name>
</gene>
<protein>
    <submittedName>
        <fullName evidence="13">Cytochrome oxidase assembly protein</fullName>
    </submittedName>
</protein>
<keyword evidence="8" id="KW-0350">Heme biosynthesis</keyword>
<dbReference type="InterPro" id="IPR050450">
    <property type="entry name" value="COX15/CtaA_HemeA_synthase"/>
</dbReference>
<dbReference type="OrthoDB" id="9816428at2"/>
<feature type="transmembrane region" description="Helical" evidence="12">
    <location>
        <begin position="110"/>
        <end position="131"/>
    </location>
</feature>
<keyword evidence="2" id="KW-1003">Cell membrane</keyword>
<dbReference type="GO" id="GO:0046872">
    <property type="term" value="F:metal ion binding"/>
    <property type="evidence" value="ECO:0007669"/>
    <property type="project" value="UniProtKB-KW"/>
</dbReference>
<evidence type="ECO:0000256" key="1">
    <source>
        <dbReference type="ARBA" id="ARBA00004141"/>
    </source>
</evidence>
<proteinExistence type="predicted"/>
<evidence type="ECO:0000256" key="6">
    <source>
        <dbReference type="ARBA" id="ARBA00023002"/>
    </source>
</evidence>
<name>A0A372IPL6_9BACT</name>
<dbReference type="GO" id="GO:0016491">
    <property type="term" value="F:oxidoreductase activity"/>
    <property type="evidence" value="ECO:0007669"/>
    <property type="project" value="UniProtKB-KW"/>
</dbReference>
<evidence type="ECO:0000256" key="3">
    <source>
        <dbReference type="ARBA" id="ARBA00022692"/>
    </source>
</evidence>
<evidence type="ECO:0000256" key="4">
    <source>
        <dbReference type="ARBA" id="ARBA00022723"/>
    </source>
</evidence>
<feature type="transmembrane region" description="Helical" evidence="12">
    <location>
        <begin position="184"/>
        <end position="206"/>
    </location>
</feature>
<keyword evidence="14" id="KW-1185">Reference proteome</keyword>
<keyword evidence="3 12" id="KW-0812">Transmembrane</keyword>
<dbReference type="EMBL" id="QVQT01000003">
    <property type="protein sequence ID" value="RFU16902.1"/>
    <property type="molecule type" value="Genomic_DNA"/>
</dbReference>
<reference evidence="13 14" key="1">
    <citation type="submission" date="2018-08" db="EMBL/GenBank/DDBJ databases">
        <title>Acidipila sp. 4G-K13, an acidobacterium isolated from forest soil.</title>
        <authorList>
            <person name="Gao Z.-H."/>
            <person name="Qiu L.-H."/>
        </authorList>
    </citation>
    <scope>NUCLEOTIDE SEQUENCE [LARGE SCALE GENOMIC DNA]</scope>
    <source>
        <strain evidence="13 14">4G-K13</strain>
    </source>
</reference>
<feature type="transmembrane region" description="Helical" evidence="12">
    <location>
        <begin position="265"/>
        <end position="284"/>
    </location>
</feature>
<keyword evidence="4" id="KW-0479">Metal-binding</keyword>
<feature type="transmembrane region" description="Helical" evidence="12">
    <location>
        <begin position="235"/>
        <end position="253"/>
    </location>
</feature>
<evidence type="ECO:0000256" key="2">
    <source>
        <dbReference type="ARBA" id="ARBA00022475"/>
    </source>
</evidence>
<dbReference type="GO" id="GO:0016020">
    <property type="term" value="C:membrane"/>
    <property type="evidence" value="ECO:0007669"/>
    <property type="project" value="UniProtKB-SubCell"/>
</dbReference>
<feature type="transmembrane region" description="Helical" evidence="12">
    <location>
        <begin position="143"/>
        <end position="163"/>
    </location>
</feature>
<feature type="transmembrane region" description="Helical" evidence="12">
    <location>
        <begin position="77"/>
        <end position="98"/>
    </location>
</feature>
<feature type="transmembrane region" description="Helical" evidence="12">
    <location>
        <begin position="304"/>
        <end position="330"/>
    </location>
</feature>
<dbReference type="InterPro" id="IPR003780">
    <property type="entry name" value="COX15/CtaA_fam"/>
</dbReference>
<keyword evidence="6" id="KW-0560">Oxidoreductase</keyword>
<comment type="caution">
    <text evidence="13">The sequence shown here is derived from an EMBL/GenBank/DDBJ whole genome shotgun (WGS) entry which is preliminary data.</text>
</comment>
<evidence type="ECO:0000256" key="9">
    <source>
        <dbReference type="ARBA" id="ARBA00023136"/>
    </source>
</evidence>
<evidence type="ECO:0000313" key="13">
    <source>
        <dbReference type="EMBL" id="RFU16902.1"/>
    </source>
</evidence>
<evidence type="ECO:0000256" key="8">
    <source>
        <dbReference type="ARBA" id="ARBA00023133"/>
    </source>
</evidence>
<comment type="pathway">
    <text evidence="11">Porphyrin-containing compound metabolism.</text>
</comment>
<keyword evidence="7" id="KW-0408">Iron</keyword>